<keyword evidence="1" id="KW-0677">Repeat</keyword>
<dbReference type="CDD" id="cd22297">
    <property type="entry name" value="PSMD4_RAZUL"/>
    <property type="match status" value="1"/>
</dbReference>
<evidence type="ECO:0000256" key="2">
    <source>
        <dbReference type="SAM" id="MobiDB-lite"/>
    </source>
</evidence>
<keyword evidence="4" id="KW-1185">Reference proteome</keyword>
<dbReference type="PANTHER" id="PTHR10223:SF0">
    <property type="entry name" value="26S PROTEASOME NON-ATPASE REGULATORY SUBUNIT 4"/>
    <property type="match status" value="1"/>
</dbReference>
<organism evidence="3 4">
    <name type="scientific">Halocaridina rubra</name>
    <name type="common">Hawaiian red shrimp</name>
    <dbReference type="NCBI Taxonomy" id="373956"/>
    <lineage>
        <taxon>Eukaryota</taxon>
        <taxon>Metazoa</taxon>
        <taxon>Ecdysozoa</taxon>
        <taxon>Arthropoda</taxon>
        <taxon>Crustacea</taxon>
        <taxon>Multicrustacea</taxon>
        <taxon>Malacostraca</taxon>
        <taxon>Eumalacostraca</taxon>
        <taxon>Eucarida</taxon>
        <taxon>Decapoda</taxon>
        <taxon>Pleocyemata</taxon>
        <taxon>Caridea</taxon>
        <taxon>Atyoidea</taxon>
        <taxon>Atyidae</taxon>
        <taxon>Halocaridina</taxon>
    </lineage>
</organism>
<dbReference type="EMBL" id="JAXCGZ010008563">
    <property type="protein sequence ID" value="KAK7077557.1"/>
    <property type="molecule type" value="Genomic_DNA"/>
</dbReference>
<feature type="compositionally biased region" description="Basic and acidic residues" evidence="2">
    <location>
        <begin position="151"/>
        <end position="183"/>
    </location>
</feature>
<accession>A0AAN9ABC5</accession>
<feature type="region of interest" description="Disordered" evidence="2">
    <location>
        <begin position="212"/>
        <end position="244"/>
    </location>
</feature>
<protein>
    <submittedName>
        <fullName evidence="3">Ssl1-like</fullName>
    </submittedName>
</protein>
<comment type="caution">
    <text evidence="3">The sequence shown here is derived from an EMBL/GenBank/DDBJ whole genome shotgun (WGS) entry which is preliminary data.</text>
</comment>
<proteinExistence type="predicted"/>
<name>A0AAN9ABC5_HALRR</name>
<feature type="compositionally biased region" description="Basic and acidic residues" evidence="2">
    <location>
        <begin position="35"/>
        <end position="51"/>
    </location>
</feature>
<feature type="region of interest" description="Disordered" evidence="2">
    <location>
        <begin position="1"/>
        <end position="128"/>
    </location>
</feature>
<evidence type="ECO:0000256" key="1">
    <source>
        <dbReference type="ARBA" id="ARBA00022737"/>
    </source>
</evidence>
<dbReference type="GO" id="GO:0005634">
    <property type="term" value="C:nucleus"/>
    <property type="evidence" value="ECO:0007669"/>
    <property type="project" value="TreeGrafter"/>
</dbReference>
<feature type="non-terminal residue" evidence="3">
    <location>
        <position position="1"/>
    </location>
</feature>
<feature type="region of interest" description="Disordered" evidence="2">
    <location>
        <begin position="148"/>
        <end position="193"/>
    </location>
</feature>
<dbReference type="Gene3D" id="1.10.287.3990">
    <property type="match status" value="1"/>
</dbReference>
<dbReference type="GO" id="GO:0031593">
    <property type="term" value="F:polyubiquitin modification-dependent protein binding"/>
    <property type="evidence" value="ECO:0007669"/>
    <property type="project" value="TreeGrafter"/>
</dbReference>
<evidence type="ECO:0000313" key="4">
    <source>
        <dbReference type="Proteomes" id="UP001381693"/>
    </source>
</evidence>
<dbReference type="PROSITE" id="PS50330">
    <property type="entry name" value="UIM"/>
    <property type="match status" value="3"/>
</dbReference>
<dbReference type="Proteomes" id="UP001381693">
    <property type="component" value="Unassembled WGS sequence"/>
</dbReference>
<dbReference type="Pfam" id="PF02809">
    <property type="entry name" value="UIM"/>
    <property type="match status" value="3"/>
</dbReference>
<dbReference type="Gene3D" id="6.10.300.40">
    <property type="match status" value="1"/>
</dbReference>
<dbReference type="GO" id="GO:0008540">
    <property type="term" value="C:proteasome regulatory particle, base subcomplex"/>
    <property type="evidence" value="ECO:0007669"/>
    <property type="project" value="TreeGrafter"/>
</dbReference>
<dbReference type="GO" id="GO:0043161">
    <property type="term" value="P:proteasome-mediated ubiquitin-dependent protein catabolic process"/>
    <property type="evidence" value="ECO:0007669"/>
    <property type="project" value="TreeGrafter"/>
</dbReference>
<dbReference type="InterPro" id="IPR003903">
    <property type="entry name" value="UIM_dom"/>
</dbReference>
<feature type="compositionally biased region" description="Basic and acidic residues" evidence="2">
    <location>
        <begin position="225"/>
        <end position="244"/>
    </location>
</feature>
<dbReference type="PANTHER" id="PTHR10223">
    <property type="entry name" value="26S PROTEASOME NON-ATPASE REGULATORY SUBUNIT 4"/>
    <property type="match status" value="1"/>
</dbReference>
<dbReference type="InterPro" id="IPR027040">
    <property type="entry name" value="PSMD4"/>
</dbReference>
<dbReference type="InterPro" id="IPR049590">
    <property type="entry name" value="PSMD4_RAZUL-like"/>
</dbReference>
<gene>
    <name evidence="3" type="primary">Pros54</name>
    <name evidence="3" type="ORF">SK128_026775</name>
</gene>
<dbReference type="SMART" id="SM00726">
    <property type="entry name" value="UIM"/>
    <property type="match status" value="3"/>
</dbReference>
<sequence length="244" mass="25934">GEDGGPAASFATGGGFDFGVDPNEDPELALALRVSMEEQRQRQQEEERRVAQESTAAGGKVEGTQPAATTPTPQPAPPSQGGAQSEEEMLQQALAMSLESGGMPVTSSATTGTSGSSAKPSGFPAASIPDFSAMTEEEQIAYAMQISMQDCKPKDEPMDVDAPAKEEGATKKPEEKPKVKKEEEEQDFSQVMADPAFLESVLQTLPGVDPQSQVVKEAVGSLTQQDKDKGKDKDKEKDKKEEKK</sequence>
<evidence type="ECO:0000313" key="3">
    <source>
        <dbReference type="EMBL" id="KAK7077557.1"/>
    </source>
</evidence>
<dbReference type="AlphaFoldDB" id="A0AAN9ABC5"/>
<dbReference type="GO" id="GO:0005829">
    <property type="term" value="C:cytosol"/>
    <property type="evidence" value="ECO:0007669"/>
    <property type="project" value="TreeGrafter"/>
</dbReference>
<reference evidence="3 4" key="1">
    <citation type="submission" date="2023-11" db="EMBL/GenBank/DDBJ databases">
        <title>Halocaridina rubra genome assembly.</title>
        <authorList>
            <person name="Smith C."/>
        </authorList>
    </citation>
    <scope>NUCLEOTIDE SEQUENCE [LARGE SCALE GENOMIC DNA]</scope>
    <source>
        <strain evidence="3">EP-1</strain>
        <tissue evidence="3">Whole</tissue>
    </source>
</reference>
<feature type="compositionally biased region" description="Low complexity" evidence="2">
    <location>
        <begin position="106"/>
        <end position="118"/>
    </location>
</feature>